<dbReference type="AlphaFoldDB" id="A0A3A8B9X8"/>
<dbReference type="RefSeq" id="WP_121166495.1">
    <property type="nucleotide sequence ID" value="NZ_RAPE01000002.1"/>
</dbReference>
<dbReference type="Gene3D" id="3.90.1200.10">
    <property type="match status" value="1"/>
</dbReference>
<dbReference type="InterPro" id="IPR002575">
    <property type="entry name" value="Aminoglycoside_PTrfase"/>
</dbReference>
<dbReference type="Proteomes" id="UP000281128">
    <property type="component" value="Unassembled WGS sequence"/>
</dbReference>
<comment type="caution">
    <text evidence="2">The sequence shown here is derived from an EMBL/GenBank/DDBJ whole genome shotgun (WGS) entry which is preliminary data.</text>
</comment>
<keyword evidence="3" id="KW-1185">Reference proteome</keyword>
<organism evidence="2 3">
    <name type="scientific">Roseovarius spongiae</name>
    <dbReference type="NCBI Taxonomy" id="2320272"/>
    <lineage>
        <taxon>Bacteria</taxon>
        <taxon>Pseudomonadati</taxon>
        <taxon>Pseudomonadota</taxon>
        <taxon>Alphaproteobacteria</taxon>
        <taxon>Rhodobacterales</taxon>
        <taxon>Roseobacteraceae</taxon>
        <taxon>Roseovarius</taxon>
    </lineage>
</organism>
<reference evidence="2 3" key="1">
    <citation type="submission" date="2018-09" db="EMBL/GenBank/DDBJ databases">
        <title>Roseovarius spongiae sp. nov., isolated from a marine sponge.</title>
        <authorList>
            <person name="Zhuang L."/>
            <person name="Luo L."/>
        </authorList>
    </citation>
    <scope>NUCLEOTIDE SEQUENCE [LARGE SCALE GENOMIC DNA]</scope>
    <source>
        <strain evidence="2 3">HN-E21</strain>
    </source>
</reference>
<proteinExistence type="predicted"/>
<evidence type="ECO:0000313" key="3">
    <source>
        <dbReference type="Proteomes" id="UP000281128"/>
    </source>
</evidence>
<dbReference type="EMBL" id="RAPE01000002">
    <property type="protein sequence ID" value="RKF15235.1"/>
    <property type="molecule type" value="Genomic_DNA"/>
</dbReference>
<dbReference type="Pfam" id="PF01636">
    <property type="entry name" value="APH"/>
    <property type="match status" value="1"/>
</dbReference>
<evidence type="ECO:0000259" key="1">
    <source>
        <dbReference type="Pfam" id="PF01636"/>
    </source>
</evidence>
<feature type="domain" description="Aminoglycoside phosphotransferase" evidence="1">
    <location>
        <begin position="41"/>
        <end position="230"/>
    </location>
</feature>
<sequence>MTDLETSLIIARKLEAAGAHDPSLAMLEPLEIIRHVPAKRVIFRAMFRETRAVVRLSLRPDGGATAAEWDEMQRLWPHMAEGRFRIARPLHACPGHGVIIVEDVRGVPLLEHLRSLAPPARPPWLHAAADWLRASTAMSESWRPAAPEGWLRRAESAAEQQPFAQIAAHEAGILAEMQRLAARMDATQWRVAITHGDFHPNNLIAEGDRLTGIDTGGSHRLPIYKDMARFLMHLGRRRINLGGPRRFGVSRAGLDAFAAAFALAPVERELFLPFMLGFEALIRVESSVLPQSRIVRAEKMAQELLEDLRAL</sequence>
<dbReference type="OrthoDB" id="7817715at2"/>
<evidence type="ECO:0000313" key="2">
    <source>
        <dbReference type="EMBL" id="RKF15235.1"/>
    </source>
</evidence>
<gene>
    <name evidence="2" type="ORF">D6850_10395</name>
</gene>
<dbReference type="InterPro" id="IPR011009">
    <property type="entry name" value="Kinase-like_dom_sf"/>
</dbReference>
<accession>A0A3A8B9X8</accession>
<dbReference type="SUPFAM" id="SSF56112">
    <property type="entry name" value="Protein kinase-like (PK-like)"/>
    <property type="match status" value="1"/>
</dbReference>
<protein>
    <recommendedName>
        <fullName evidence="1">Aminoglycoside phosphotransferase domain-containing protein</fullName>
    </recommendedName>
</protein>
<name>A0A3A8B9X8_9RHOB</name>